<sequence length="154" mass="16487">MCKQLESPVATLVPLRVSAESPAPHTDPAAVAVTAGNVTLTYAELDRWSNRLARMLLRLGAHPGARVAIAETPQLESIVARLAIAKTGATPVPFATETSSARVDFGVTTKAGRDRVTDSSRWLVLDERDTLVQYLTGSDAPLTDAELHRTRIAS</sequence>
<dbReference type="AlphaFoldDB" id="A0A7D6ZGI8"/>
<keyword evidence="2" id="KW-0597">Phosphoprotein</keyword>
<evidence type="ECO:0000259" key="3">
    <source>
        <dbReference type="Pfam" id="PF00501"/>
    </source>
</evidence>
<reference evidence="4 5" key="1">
    <citation type="submission" date="2020-07" db="EMBL/GenBank/DDBJ databases">
        <authorList>
            <person name="Zhuang K."/>
            <person name="Ran Y."/>
        </authorList>
    </citation>
    <scope>NUCLEOTIDE SEQUENCE [LARGE SCALE GENOMIC DNA]</scope>
    <source>
        <strain evidence="4 5">WCH-YHL-001</strain>
    </source>
</reference>
<dbReference type="EMBL" id="CP059399">
    <property type="protein sequence ID" value="QLY29807.1"/>
    <property type="molecule type" value="Genomic_DNA"/>
</dbReference>
<name>A0A7D6ZGI8_9NOCA</name>
<dbReference type="SUPFAM" id="SSF56801">
    <property type="entry name" value="Acetyl-CoA synthetase-like"/>
    <property type="match status" value="1"/>
</dbReference>
<keyword evidence="1" id="KW-0596">Phosphopantetheine</keyword>
<dbReference type="Pfam" id="PF00501">
    <property type="entry name" value="AMP-binding"/>
    <property type="match status" value="1"/>
</dbReference>
<accession>A0A7D6ZGI8</accession>
<organism evidence="4 5">
    <name type="scientific">Nocardia huaxiensis</name>
    <dbReference type="NCBI Taxonomy" id="2755382"/>
    <lineage>
        <taxon>Bacteria</taxon>
        <taxon>Bacillati</taxon>
        <taxon>Actinomycetota</taxon>
        <taxon>Actinomycetes</taxon>
        <taxon>Mycobacteriales</taxon>
        <taxon>Nocardiaceae</taxon>
        <taxon>Nocardia</taxon>
    </lineage>
</organism>
<evidence type="ECO:0000313" key="5">
    <source>
        <dbReference type="Proteomes" id="UP000515512"/>
    </source>
</evidence>
<dbReference type="RefSeq" id="WP_181581011.1">
    <property type="nucleotide sequence ID" value="NZ_CP059399.1"/>
</dbReference>
<dbReference type="PANTHER" id="PTHR44845">
    <property type="entry name" value="CARRIER DOMAIN-CONTAINING PROTEIN"/>
    <property type="match status" value="1"/>
</dbReference>
<protein>
    <submittedName>
        <fullName evidence="4">AMP-binding protein</fullName>
    </submittedName>
</protein>
<gene>
    <name evidence="4" type="ORF">H0264_32080</name>
</gene>
<dbReference type="Proteomes" id="UP000515512">
    <property type="component" value="Chromosome"/>
</dbReference>
<dbReference type="InterPro" id="IPR000873">
    <property type="entry name" value="AMP-dep_synth/lig_dom"/>
</dbReference>
<dbReference type="KEGG" id="nhu:H0264_32080"/>
<evidence type="ECO:0000313" key="4">
    <source>
        <dbReference type="EMBL" id="QLY29807.1"/>
    </source>
</evidence>
<dbReference type="InterPro" id="IPR042099">
    <property type="entry name" value="ANL_N_sf"/>
</dbReference>
<dbReference type="PANTHER" id="PTHR44845:SF6">
    <property type="entry name" value="BETA-ALANINE-ACTIVATING ENZYME"/>
    <property type="match status" value="1"/>
</dbReference>
<keyword evidence="5" id="KW-1185">Reference proteome</keyword>
<dbReference type="Gene3D" id="3.40.50.12780">
    <property type="entry name" value="N-terminal domain of ligase-like"/>
    <property type="match status" value="1"/>
</dbReference>
<feature type="domain" description="AMP-dependent synthetase/ligase" evidence="3">
    <location>
        <begin position="26"/>
        <end position="105"/>
    </location>
</feature>
<proteinExistence type="predicted"/>
<evidence type="ECO:0000256" key="1">
    <source>
        <dbReference type="ARBA" id="ARBA00022450"/>
    </source>
</evidence>
<evidence type="ECO:0000256" key="2">
    <source>
        <dbReference type="ARBA" id="ARBA00022553"/>
    </source>
</evidence>